<dbReference type="SUPFAM" id="SSF46894">
    <property type="entry name" value="C-terminal effector domain of the bipartite response regulators"/>
    <property type="match status" value="1"/>
</dbReference>
<dbReference type="Pfam" id="PF00072">
    <property type="entry name" value="Response_reg"/>
    <property type="match status" value="1"/>
</dbReference>
<dbReference type="PANTHER" id="PTHR43214">
    <property type="entry name" value="TWO-COMPONENT RESPONSE REGULATOR"/>
    <property type="match status" value="1"/>
</dbReference>
<evidence type="ECO:0000256" key="2">
    <source>
        <dbReference type="ARBA" id="ARBA00023015"/>
    </source>
</evidence>
<evidence type="ECO:0000256" key="5">
    <source>
        <dbReference type="PROSITE-ProRule" id="PRU00169"/>
    </source>
</evidence>
<keyword evidence="4" id="KW-0804">Transcription</keyword>
<gene>
    <name evidence="8" type="ORF">ACFOW7_00840</name>
</gene>
<dbReference type="InterPro" id="IPR016032">
    <property type="entry name" value="Sig_transdc_resp-reg_C-effctor"/>
</dbReference>
<name>A0ABV8MM12_9NEIS</name>
<evidence type="ECO:0000313" key="9">
    <source>
        <dbReference type="Proteomes" id="UP001595791"/>
    </source>
</evidence>
<dbReference type="InterPro" id="IPR001789">
    <property type="entry name" value="Sig_transdc_resp-reg_receiver"/>
</dbReference>
<dbReference type="CDD" id="cd17535">
    <property type="entry name" value="REC_NarL-like"/>
    <property type="match status" value="1"/>
</dbReference>
<evidence type="ECO:0000256" key="4">
    <source>
        <dbReference type="ARBA" id="ARBA00023163"/>
    </source>
</evidence>
<dbReference type="PANTHER" id="PTHR43214:SF41">
    <property type="entry name" value="NITRATE_NITRITE RESPONSE REGULATOR PROTEIN NARP"/>
    <property type="match status" value="1"/>
</dbReference>
<feature type="modified residue" description="4-aspartylphosphate" evidence="5">
    <location>
        <position position="61"/>
    </location>
</feature>
<dbReference type="InterPro" id="IPR011006">
    <property type="entry name" value="CheY-like_superfamily"/>
</dbReference>
<evidence type="ECO:0000259" key="6">
    <source>
        <dbReference type="PROSITE" id="PS50043"/>
    </source>
</evidence>
<evidence type="ECO:0000313" key="8">
    <source>
        <dbReference type="EMBL" id="MFC4157891.1"/>
    </source>
</evidence>
<dbReference type="Proteomes" id="UP001595791">
    <property type="component" value="Unassembled WGS sequence"/>
</dbReference>
<dbReference type="EMBL" id="JBHSBU010000001">
    <property type="protein sequence ID" value="MFC4157891.1"/>
    <property type="molecule type" value="Genomic_DNA"/>
</dbReference>
<dbReference type="SMART" id="SM00421">
    <property type="entry name" value="HTH_LUXR"/>
    <property type="match status" value="1"/>
</dbReference>
<dbReference type="SMART" id="SM00448">
    <property type="entry name" value="REC"/>
    <property type="match status" value="1"/>
</dbReference>
<proteinExistence type="predicted"/>
<accession>A0ABV8MM12</accession>
<organism evidence="8 9">
    <name type="scientific">Chitinimonas lacunae</name>
    <dbReference type="NCBI Taxonomy" id="1963018"/>
    <lineage>
        <taxon>Bacteria</taxon>
        <taxon>Pseudomonadati</taxon>
        <taxon>Pseudomonadota</taxon>
        <taxon>Betaproteobacteria</taxon>
        <taxon>Neisseriales</taxon>
        <taxon>Chitinibacteraceae</taxon>
        <taxon>Chitinimonas</taxon>
    </lineage>
</organism>
<reference evidence="9" key="1">
    <citation type="journal article" date="2019" name="Int. J. Syst. Evol. Microbiol.">
        <title>The Global Catalogue of Microorganisms (GCM) 10K type strain sequencing project: providing services to taxonomists for standard genome sequencing and annotation.</title>
        <authorList>
            <consortium name="The Broad Institute Genomics Platform"/>
            <consortium name="The Broad Institute Genome Sequencing Center for Infectious Disease"/>
            <person name="Wu L."/>
            <person name="Ma J."/>
        </authorList>
    </citation>
    <scope>NUCLEOTIDE SEQUENCE [LARGE SCALE GENOMIC DNA]</scope>
    <source>
        <strain evidence="9">LMG 29894</strain>
    </source>
</reference>
<keyword evidence="9" id="KW-1185">Reference proteome</keyword>
<dbReference type="InterPro" id="IPR058245">
    <property type="entry name" value="NreC/VraR/RcsB-like_REC"/>
</dbReference>
<protein>
    <submittedName>
        <fullName evidence="8">Response regulator</fullName>
    </submittedName>
</protein>
<evidence type="ECO:0000259" key="7">
    <source>
        <dbReference type="PROSITE" id="PS50110"/>
    </source>
</evidence>
<evidence type="ECO:0000256" key="1">
    <source>
        <dbReference type="ARBA" id="ARBA00022553"/>
    </source>
</evidence>
<dbReference type="InterPro" id="IPR000792">
    <property type="entry name" value="Tscrpt_reg_LuxR_C"/>
</dbReference>
<keyword evidence="2" id="KW-0805">Transcription regulation</keyword>
<sequence>MKPIPHFPLSVVIADDHALIRVGMRVLLENMADFRLVAEAEDGEALCRLARTHEPDIVITDLEMPHMDGLAALIELQTLPRPPRVIVLSMHVTAEAIRAATAHGAVAFLSKDALLLELELALREVARGGRYVSASVSDILLKELSHSTSPPLPQDAPDALLSPRQIEVLKLLADGRSVKETAYALGLSPKTVETHRAQILHRLGLRDTAGLVAYAIRHGLRSVE</sequence>
<feature type="domain" description="HTH luxR-type" evidence="6">
    <location>
        <begin position="154"/>
        <end position="219"/>
    </location>
</feature>
<dbReference type="RefSeq" id="WP_378160014.1">
    <property type="nucleotide sequence ID" value="NZ_JBHSBU010000001.1"/>
</dbReference>
<dbReference type="PROSITE" id="PS50110">
    <property type="entry name" value="RESPONSE_REGULATORY"/>
    <property type="match status" value="1"/>
</dbReference>
<dbReference type="PRINTS" id="PR00038">
    <property type="entry name" value="HTHLUXR"/>
</dbReference>
<dbReference type="Gene3D" id="1.10.10.10">
    <property type="entry name" value="Winged helix-like DNA-binding domain superfamily/Winged helix DNA-binding domain"/>
    <property type="match status" value="1"/>
</dbReference>
<dbReference type="PROSITE" id="PS50043">
    <property type="entry name" value="HTH_LUXR_2"/>
    <property type="match status" value="1"/>
</dbReference>
<dbReference type="Pfam" id="PF00196">
    <property type="entry name" value="GerE"/>
    <property type="match status" value="1"/>
</dbReference>
<keyword evidence="3" id="KW-0238">DNA-binding</keyword>
<keyword evidence="1 5" id="KW-0597">Phosphoprotein</keyword>
<dbReference type="InterPro" id="IPR036388">
    <property type="entry name" value="WH-like_DNA-bd_sf"/>
</dbReference>
<dbReference type="CDD" id="cd06170">
    <property type="entry name" value="LuxR_C_like"/>
    <property type="match status" value="1"/>
</dbReference>
<evidence type="ECO:0000256" key="3">
    <source>
        <dbReference type="ARBA" id="ARBA00023125"/>
    </source>
</evidence>
<comment type="caution">
    <text evidence="8">The sequence shown here is derived from an EMBL/GenBank/DDBJ whole genome shotgun (WGS) entry which is preliminary data.</text>
</comment>
<dbReference type="SUPFAM" id="SSF52172">
    <property type="entry name" value="CheY-like"/>
    <property type="match status" value="1"/>
</dbReference>
<feature type="domain" description="Response regulatory" evidence="7">
    <location>
        <begin position="10"/>
        <end position="126"/>
    </location>
</feature>
<dbReference type="InterPro" id="IPR039420">
    <property type="entry name" value="WalR-like"/>
</dbReference>
<dbReference type="Gene3D" id="3.40.50.2300">
    <property type="match status" value="1"/>
</dbReference>